<organism evidence="3 4">
    <name type="scientific">Thermofilum pendens (strain DSM 2475 / Hrk 5)</name>
    <dbReference type="NCBI Taxonomy" id="368408"/>
    <lineage>
        <taxon>Archaea</taxon>
        <taxon>Thermoproteota</taxon>
        <taxon>Thermoprotei</taxon>
        <taxon>Thermofilales</taxon>
        <taxon>Thermofilaceae</taxon>
        <taxon>Thermofilum</taxon>
    </lineage>
</organism>
<dbReference type="GeneID" id="4601955"/>
<protein>
    <recommendedName>
        <fullName evidence="2">DUF8196 domain-containing protein</fullName>
    </recommendedName>
</protein>
<feature type="coiled-coil region" evidence="1">
    <location>
        <begin position="32"/>
        <end position="136"/>
    </location>
</feature>
<dbReference type="PANTHER" id="PTHR34314">
    <property type="entry name" value="CRENARCHAEAL PROTEIN, PUTATIVE-RELATED"/>
    <property type="match status" value="1"/>
</dbReference>
<dbReference type="STRING" id="368408.Tpen_1757"/>
<dbReference type="Gene3D" id="6.10.250.3110">
    <property type="match status" value="1"/>
</dbReference>
<dbReference type="eggNOG" id="arCOG01426">
    <property type="taxonomic scope" value="Archaea"/>
</dbReference>
<dbReference type="EnsemblBacteria" id="ABL79152">
    <property type="protein sequence ID" value="ABL79152"/>
    <property type="gene ID" value="Tpen_1757"/>
</dbReference>
<evidence type="ECO:0000256" key="1">
    <source>
        <dbReference type="SAM" id="Coils"/>
    </source>
</evidence>
<name>A1S122_THEPD</name>
<accession>A1S122</accession>
<dbReference type="Proteomes" id="UP000000641">
    <property type="component" value="Chromosome"/>
</dbReference>
<gene>
    <name evidence="3" type="ordered locus">Tpen_1757</name>
</gene>
<dbReference type="PANTHER" id="PTHR34314:SF6">
    <property type="entry name" value="DUF3782 DOMAIN-CONTAINING PROTEIN"/>
    <property type="match status" value="1"/>
</dbReference>
<keyword evidence="1" id="KW-0175">Coiled coil</keyword>
<dbReference type="RefSeq" id="WP_011753417.1">
    <property type="nucleotide sequence ID" value="NC_008698.1"/>
</dbReference>
<evidence type="ECO:0000259" key="2">
    <source>
        <dbReference type="Pfam" id="PF26618"/>
    </source>
</evidence>
<keyword evidence="4" id="KW-1185">Reference proteome</keyword>
<dbReference type="Gene3D" id="6.10.250.1010">
    <property type="match status" value="1"/>
</dbReference>
<feature type="domain" description="DUF8196" evidence="2">
    <location>
        <begin position="188"/>
        <end position="297"/>
    </location>
</feature>
<evidence type="ECO:0000313" key="4">
    <source>
        <dbReference type="Proteomes" id="UP000000641"/>
    </source>
</evidence>
<dbReference type="Pfam" id="PF26618">
    <property type="entry name" value="DUF8196"/>
    <property type="match status" value="1"/>
</dbReference>
<proteinExistence type="predicted"/>
<dbReference type="HOGENOM" id="CLU_064028_0_0_2"/>
<sequence length="305" mass="36384">MELLSKEEKLRILRTLEEDAEFRHAVAGLIGMREILEKLDRLWEEVRDLREEQARTWKEIEKVWGEIEKLREEQAKTWKEIERLREEQAKTWKEIEKLREEQARTWKEIKKVWEEIEKLREEQTKIWEEIEELRKEQTKMWEEIKGLREGQTKIWQEIAELKEGQGKIWVTLNRLSKTVERLTLTVEEEAGEVISYRMREEMGVRIALSSIVVDDKEINVYGVSDDLCVVGEATVRLGDELVKELERKVEYIAKARPDLLRSRMIKVIYADYATPSALRLAEEMGIWVLKWSGDLTPRVVHSLKQ</sequence>
<reference evidence="4" key="1">
    <citation type="journal article" date="2008" name="J. Bacteriol.">
        <title>Genome sequence of Thermofilum pendens reveals an exceptional loss of biosynthetic pathways without genome reduction.</title>
        <authorList>
            <person name="Anderson I."/>
            <person name="Rodriguez J."/>
            <person name="Susanti D."/>
            <person name="Porat I."/>
            <person name="Reich C."/>
            <person name="Ulrich L.E."/>
            <person name="Elkins J.G."/>
            <person name="Mavromatis K."/>
            <person name="Lykidis A."/>
            <person name="Kim E."/>
            <person name="Thompson L.S."/>
            <person name="Nolan M."/>
            <person name="Land M."/>
            <person name="Copeland A."/>
            <person name="Lapidus A."/>
            <person name="Lucas S."/>
            <person name="Detter C."/>
            <person name="Zhulin I.B."/>
            <person name="Olsen G.J."/>
            <person name="Whitman W."/>
            <person name="Mukhopadhyay B."/>
            <person name="Bristow J."/>
            <person name="Kyrpides N."/>
        </authorList>
    </citation>
    <scope>NUCLEOTIDE SEQUENCE [LARGE SCALE GENOMIC DNA]</scope>
    <source>
        <strain evidence="4">DSM 2475 / Hrk 5</strain>
    </source>
</reference>
<evidence type="ECO:0000313" key="3">
    <source>
        <dbReference type="EMBL" id="ABL79152.1"/>
    </source>
</evidence>
<dbReference type="InterPro" id="IPR058509">
    <property type="entry name" value="DUF8196"/>
</dbReference>
<dbReference type="EMBL" id="CP000505">
    <property type="protein sequence ID" value="ABL79152.1"/>
    <property type="molecule type" value="Genomic_DNA"/>
</dbReference>
<dbReference type="KEGG" id="tpe:Tpen_1757"/>
<dbReference type="AlphaFoldDB" id="A1S122"/>
<dbReference type="SUPFAM" id="SSF58104">
    <property type="entry name" value="Methyl-accepting chemotaxis protein (MCP) signaling domain"/>
    <property type="match status" value="1"/>
</dbReference>